<keyword evidence="1" id="KW-0472">Membrane</keyword>
<reference evidence="2 3" key="1">
    <citation type="submission" date="2018-12" db="EMBL/GenBank/DDBJ databases">
        <title>The genome of Variovorax gossypii DSM 100435.</title>
        <authorList>
            <person name="Gao J."/>
            <person name="Sun J."/>
        </authorList>
    </citation>
    <scope>NUCLEOTIDE SEQUENCE [LARGE SCALE GENOMIC DNA]</scope>
    <source>
        <strain evidence="2 3">DSM 100435</strain>
    </source>
</reference>
<gene>
    <name evidence="2" type="ORF">EJP69_29215</name>
</gene>
<feature type="transmembrane region" description="Helical" evidence="1">
    <location>
        <begin position="373"/>
        <end position="395"/>
    </location>
</feature>
<dbReference type="Pfam" id="PF14108">
    <property type="entry name" value="ABA4-like"/>
    <property type="match status" value="1"/>
</dbReference>
<dbReference type="Proteomes" id="UP000267418">
    <property type="component" value="Unassembled WGS sequence"/>
</dbReference>
<feature type="transmembrane region" description="Helical" evidence="1">
    <location>
        <begin position="107"/>
        <end position="133"/>
    </location>
</feature>
<sequence length="408" mass="43014">MFDSLFSAGSTVALPAWAALGAAPWLGRAKPFIWATTGIVIPVGLGLAYWWLMATYWSAAGGGYSSLSAVHALFQHPGLLTAGWFHYLAFDLFVGTWIAREGERAGIAPVLLIPCFALTFLFGPVGLLAFLALRVAPACMALAWELHRRQPQLAWFGGLLLAAMVPSLVAAWLDPRTLNGVGVWVKPLKFMASVSLYALTTAWLIGDLPHEQRGARIARIIVAVVIATGVFEIGYITLQGSLAQASHFNEDSTFHIVMYSLMGVGALLLSATALPLAWLFARHGDALAAPYRLAVVLGLVLTFVAGAGAGIAISQHGGSTIGAVAGGATLPLFGWSATGGDLRVPHFLGVHAQQLLPLAGALISMSLMPWGRAAVWLLTGLYAALILWTFSLAYAGMPLIPLGLQPAA</sequence>
<keyword evidence="3" id="KW-1185">Reference proteome</keyword>
<comment type="caution">
    <text evidence="2">The sequence shown here is derived from an EMBL/GenBank/DDBJ whole genome shotgun (WGS) entry which is preliminary data.</text>
</comment>
<name>A0A3S0GSP2_9BURK</name>
<feature type="transmembrane region" description="Helical" evidence="1">
    <location>
        <begin position="188"/>
        <end position="205"/>
    </location>
</feature>
<feature type="transmembrane region" description="Helical" evidence="1">
    <location>
        <begin position="256"/>
        <end position="281"/>
    </location>
</feature>
<feature type="transmembrane region" description="Helical" evidence="1">
    <location>
        <begin position="153"/>
        <end position="173"/>
    </location>
</feature>
<evidence type="ECO:0000256" key="1">
    <source>
        <dbReference type="SAM" id="Phobius"/>
    </source>
</evidence>
<evidence type="ECO:0000313" key="2">
    <source>
        <dbReference type="EMBL" id="RTQ30559.1"/>
    </source>
</evidence>
<evidence type="ECO:0000313" key="3">
    <source>
        <dbReference type="Proteomes" id="UP000267418"/>
    </source>
</evidence>
<keyword evidence="1" id="KW-0812">Transmembrane</keyword>
<dbReference type="InterPro" id="IPR025461">
    <property type="entry name" value="ABA4-like"/>
</dbReference>
<feature type="transmembrane region" description="Helical" evidence="1">
    <location>
        <begin position="319"/>
        <end position="335"/>
    </location>
</feature>
<proteinExistence type="predicted"/>
<organism evidence="2 3">
    <name type="scientific">Variovorax gossypii</name>
    <dbReference type="NCBI Taxonomy" id="1679495"/>
    <lineage>
        <taxon>Bacteria</taxon>
        <taxon>Pseudomonadati</taxon>
        <taxon>Pseudomonadota</taxon>
        <taxon>Betaproteobacteria</taxon>
        <taxon>Burkholderiales</taxon>
        <taxon>Comamonadaceae</taxon>
        <taxon>Variovorax</taxon>
    </lineage>
</organism>
<feature type="transmembrane region" description="Helical" evidence="1">
    <location>
        <begin position="293"/>
        <end position="313"/>
    </location>
</feature>
<feature type="transmembrane region" description="Helical" evidence="1">
    <location>
        <begin position="217"/>
        <end position="236"/>
    </location>
</feature>
<accession>A0A3S0GSP2</accession>
<dbReference type="EMBL" id="RXOE01000013">
    <property type="protein sequence ID" value="RTQ30559.1"/>
    <property type="molecule type" value="Genomic_DNA"/>
</dbReference>
<protein>
    <submittedName>
        <fullName evidence="2">DUF4281 domain-containing protein</fullName>
    </submittedName>
</protein>
<dbReference type="AlphaFoldDB" id="A0A3S0GSP2"/>
<feature type="transmembrane region" description="Helical" evidence="1">
    <location>
        <begin position="31"/>
        <end position="52"/>
    </location>
</feature>
<dbReference type="RefSeq" id="WP_126473937.1">
    <property type="nucleotide sequence ID" value="NZ_RXOE01000013.1"/>
</dbReference>
<dbReference type="OrthoDB" id="345237at2"/>
<keyword evidence="1" id="KW-1133">Transmembrane helix</keyword>